<protein>
    <submittedName>
        <fullName evidence="1">Uncharacterized protein</fullName>
    </submittedName>
</protein>
<evidence type="ECO:0000313" key="2">
    <source>
        <dbReference type="Proteomes" id="UP001163823"/>
    </source>
</evidence>
<accession>A0AAD7PTI2</accession>
<evidence type="ECO:0000313" key="1">
    <source>
        <dbReference type="EMBL" id="KAJ7967691.1"/>
    </source>
</evidence>
<dbReference type="InterPro" id="IPR006652">
    <property type="entry name" value="Kelch_1"/>
</dbReference>
<reference evidence="1" key="1">
    <citation type="journal article" date="2023" name="Science">
        <title>Elucidation of the pathway for biosynthesis of saponin adjuvants from the soapbark tree.</title>
        <authorList>
            <person name="Reed J."/>
            <person name="Orme A."/>
            <person name="El-Demerdash A."/>
            <person name="Owen C."/>
            <person name="Martin L.B.B."/>
            <person name="Misra R.C."/>
            <person name="Kikuchi S."/>
            <person name="Rejzek M."/>
            <person name="Martin A.C."/>
            <person name="Harkess A."/>
            <person name="Leebens-Mack J."/>
            <person name="Louveau T."/>
            <person name="Stephenson M.J."/>
            <person name="Osbourn A."/>
        </authorList>
    </citation>
    <scope>NUCLEOTIDE SEQUENCE</scope>
    <source>
        <strain evidence="1">S10</strain>
    </source>
</reference>
<keyword evidence="2" id="KW-1185">Reference proteome</keyword>
<dbReference type="AlphaFoldDB" id="A0AAD7PTI2"/>
<gene>
    <name evidence="1" type="ORF">O6P43_011918</name>
</gene>
<comment type="caution">
    <text evidence="1">The sequence shown here is derived from an EMBL/GenBank/DDBJ whole genome shotgun (WGS) entry which is preliminary data.</text>
</comment>
<dbReference type="Proteomes" id="UP001163823">
    <property type="component" value="Chromosome 5"/>
</dbReference>
<proteinExistence type="predicted"/>
<dbReference type="KEGG" id="qsa:O6P43_011918"/>
<name>A0AAD7PTI2_QUISA</name>
<organism evidence="1 2">
    <name type="scientific">Quillaja saponaria</name>
    <name type="common">Soap bark tree</name>
    <dbReference type="NCBI Taxonomy" id="32244"/>
    <lineage>
        <taxon>Eukaryota</taxon>
        <taxon>Viridiplantae</taxon>
        <taxon>Streptophyta</taxon>
        <taxon>Embryophyta</taxon>
        <taxon>Tracheophyta</taxon>
        <taxon>Spermatophyta</taxon>
        <taxon>Magnoliopsida</taxon>
        <taxon>eudicotyledons</taxon>
        <taxon>Gunneridae</taxon>
        <taxon>Pentapetalae</taxon>
        <taxon>rosids</taxon>
        <taxon>fabids</taxon>
        <taxon>Fabales</taxon>
        <taxon>Quillajaceae</taxon>
        <taxon>Quillaja</taxon>
    </lineage>
</organism>
<dbReference type="EMBL" id="JARAOO010000005">
    <property type="protein sequence ID" value="KAJ7967691.1"/>
    <property type="molecule type" value="Genomic_DNA"/>
</dbReference>
<sequence>MGGSAGHHIGCHICSDGPTQAMIRTLKAILKKHVKQWKFYACSQPALQVYERWVVKMMMISWNRETKKPIQASACCCGCGLVGSDIYVFGGLNSNTISSSLHV</sequence>
<dbReference type="Pfam" id="PF01344">
    <property type="entry name" value="Kelch_1"/>
    <property type="match status" value="1"/>
</dbReference>